<dbReference type="InterPro" id="IPR002325">
    <property type="entry name" value="Cyt_f"/>
</dbReference>
<evidence type="ECO:0000256" key="4">
    <source>
        <dbReference type="ARBA" id="ARBA00022531"/>
    </source>
</evidence>
<evidence type="ECO:0000313" key="17">
    <source>
        <dbReference type="EMBL" id="OLP94723.1"/>
    </source>
</evidence>
<evidence type="ECO:0000259" key="16">
    <source>
        <dbReference type="Pfam" id="PF16639"/>
    </source>
</evidence>
<accession>A0A1Q9DHT8</accession>
<keyword evidence="3" id="KW-0813">Transport</keyword>
<feature type="compositionally biased region" description="Acidic residues" evidence="14">
    <location>
        <begin position="75"/>
        <end position="91"/>
    </location>
</feature>
<proteinExistence type="inferred from homology"/>
<dbReference type="InterPro" id="IPR024094">
    <property type="entry name" value="Cyt_f_lg_dom"/>
</dbReference>
<dbReference type="SUPFAM" id="SSF49441">
    <property type="entry name" value="Cytochrome f, large domain"/>
    <property type="match status" value="2"/>
</dbReference>
<keyword evidence="11" id="KW-0793">Thylakoid</keyword>
<keyword evidence="18" id="KW-1185">Reference proteome</keyword>
<evidence type="ECO:0000256" key="12">
    <source>
        <dbReference type="ARBA" id="ARBA00023136"/>
    </source>
</evidence>
<dbReference type="SUPFAM" id="SSF103431">
    <property type="entry name" value="Cytochrome f subunit of the cytochrome b6f complex, transmembrane anchor"/>
    <property type="match status" value="1"/>
</dbReference>
<dbReference type="PRINTS" id="PR00610">
    <property type="entry name" value="CYTOCHROMEF"/>
</dbReference>
<feature type="transmembrane region" description="Helical" evidence="15">
    <location>
        <begin position="1288"/>
        <end position="1307"/>
    </location>
</feature>
<dbReference type="InterPro" id="IPR024058">
    <property type="entry name" value="Cyt-f_TM"/>
</dbReference>
<keyword evidence="7 13" id="KW-0479">Metal-binding</keyword>
<comment type="caution">
    <text evidence="17">The sequence shown here is derived from an EMBL/GenBank/DDBJ whole genome shotgun (WGS) entry which is preliminary data.</text>
</comment>
<evidence type="ECO:0000256" key="14">
    <source>
        <dbReference type="SAM" id="MobiDB-lite"/>
    </source>
</evidence>
<feature type="region of interest" description="Disordered" evidence="14">
    <location>
        <begin position="61"/>
        <end position="122"/>
    </location>
</feature>
<evidence type="ECO:0000256" key="8">
    <source>
        <dbReference type="ARBA" id="ARBA00022982"/>
    </source>
</evidence>
<dbReference type="SUPFAM" id="SSF51246">
    <property type="entry name" value="Rudiment single hybrid motif"/>
    <property type="match status" value="1"/>
</dbReference>
<feature type="binding site" description="axial binding residue" evidence="13">
    <location>
        <position position="1043"/>
    </location>
    <ligand>
        <name>heme</name>
        <dbReference type="ChEBI" id="CHEBI:30413"/>
    </ligand>
    <ligandPart>
        <name>Fe</name>
        <dbReference type="ChEBI" id="CHEBI:18248"/>
    </ligandPart>
</feature>
<evidence type="ECO:0000256" key="6">
    <source>
        <dbReference type="ARBA" id="ARBA00022692"/>
    </source>
</evidence>
<organism evidence="17 18">
    <name type="scientific">Symbiodinium microadriaticum</name>
    <name type="common">Dinoflagellate</name>
    <name type="synonym">Zooxanthella microadriatica</name>
    <dbReference type="NCBI Taxonomy" id="2951"/>
    <lineage>
        <taxon>Eukaryota</taxon>
        <taxon>Sar</taxon>
        <taxon>Alveolata</taxon>
        <taxon>Dinophyceae</taxon>
        <taxon>Suessiales</taxon>
        <taxon>Symbiodiniaceae</taxon>
        <taxon>Symbiodinium</taxon>
    </lineage>
</organism>
<keyword evidence="12 15" id="KW-0472">Membrane</keyword>
<dbReference type="Proteomes" id="UP000186817">
    <property type="component" value="Unassembled WGS sequence"/>
</dbReference>
<dbReference type="Gene3D" id="1.20.5.700">
    <property type="entry name" value="Single helix bin"/>
    <property type="match status" value="1"/>
</dbReference>
<dbReference type="GO" id="GO:0042651">
    <property type="term" value="C:thylakoid membrane"/>
    <property type="evidence" value="ECO:0007669"/>
    <property type="project" value="InterPro"/>
</dbReference>
<evidence type="ECO:0000256" key="7">
    <source>
        <dbReference type="ARBA" id="ARBA00022723"/>
    </source>
</evidence>
<reference evidence="17 18" key="1">
    <citation type="submission" date="2016-02" db="EMBL/GenBank/DDBJ databases">
        <title>Genome analysis of coral dinoflagellate symbionts highlights evolutionary adaptations to a symbiotic lifestyle.</title>
        <authorList>
            <person name="Aranda M."/>
            <person name="Li Y."/>
            <person name="Liew Y.J."/>
            <person name="Baumgarten S."/>
            <person name="Simakov O."/>
            <person name="Wilson M."/>
            <person name="Piel J."/>
            <person name="Ashoor H."/>
            <person name="Bougouffa S."/>
            <person name="Bajic V.B."/>
            <person name="Ryu T."/>
            <person name="Ravasi T."/>
            <person name="Bayer T."/>
            <person name="Micklem G."/>
            <person name="Kim H."/>
            <person name="Bhak J."/>
            <person name="Lajeunesse T.C."/>
            <person name="Voolstra C.R."/>
        </authorList>
    </citation>
    <scope>NUCLEOTIDE SEQUENCE [LARGE SCALE GENOMIC DNA]</scope>
    <source>
        <strain evidence="17 18">CCMP2467</strain>
    </source>
</reference>
<dbReference type="OrthoDB" id="433408at2759"/>
<dbReference type="GO" id="GO:0015979">
    <property type="term" value="P:photosynthesis"/>
    <property type="evidence" value="ECO:0007669"/>
    <property type="project" value="UniProtKB-KW"/>
</dbReference>
<protein>
    <submittedName>
        <fullName evidence="17">Apocytochrome f</fullName>
    </submittedName>
</protein>
<dbReference type="GO" id="GO:0009055">
    <property type="term" value="F:electron transfer activity"/>
    <property type="evidence" value="ECO:0007669"/>
    <property type="project" value="InterPro"/>
</dbReference>
<comment type="similarity">
    <text evidence="2">Belongs to the cytochrome f family.</text>
</comment>
<feature type="domain" description="Cytochrome f large" evidence="16">
    <location>
        <begin position="623"/>
        <end position="707"/>
    </location>
</feature>
<evidence type="ECO:0000256" key="11">
    <source>
        <dbReference type="ARBA" id="ARBA00023078"/>
    </source>
</evidence>
<dbReference type="GO" id="GO:0005506">
    <property type="term" value="F:iron ion binding"/>
    <property type="evidence" value="ECO:0007669"/>
    <property type="project" value="InterPro"/>
</dbReference>
<evidence type="ECO:0000256" key="15">
    <source>
        <dbReference type="SAM" id="Phobius"/>
    </source>
</evidence>
<feature type="binding site" description="covalent" evidence="13">
    <location>
        <position position="1063"/>
    </location>
    <ligand>
        <name>heme</name>
        <dbReference type="ChEBI" id="CHEBI:30413"/>
    </ligand>
</feature>
<evidence type="ECO:0000256" key="5">
    <source>
        <dbReference type="ARBA" id="ARBA00022617"/>
    </source>
</evidence>
<dbReference type="EMBL" id="LSRX01000531">
    <property type="protein sequence ID" value="OLP94723.1"/>
    <property type="molecule type" value="Genomic_DNA"/>
</dbReference>
<evidence type="ECO:0000313" key="18">
    <source>
        <dbReference type="Proteomes" id="UP000186817"/>
    </source>
</evidence>
<evidence type="ECO:0000256" key="9">
    <source>
        <dbReference type="ARBA" id="ARBA00022989"/>
    </source>
</evidence>
<keyword evidence="4" id="KW-0602">Photosynthesis</keyword>
<dbReference type="Gene3D" id="2.40.50.100">
    <property type="match status" value="1"/>
</dbReference>
<keyword evidence="5 13" id="KW-0349">Heme</keyword>
<evidence type="ECO:0000256" key="2">
    <source>
        <dbReference type="ARBA" id="ARBA00008923"/>
    </source>
</evidence>
<feature type="binding site" description="axial binding residue" evidence="13">
    <location>
        <position position="1067"/>
    </location>
    <ligand>
        <name>heme</name>
        <dbReference type="ChEBI" id="CHEBI:30413"/>
    </ligand>
    <ligandPart>
        <name>Fe</name>
        <dbReference type="ChEBI" id="CHEBI:18248"/>
    </ligandPart>
</feature>
<comment type="cofactor">
    <cofactor evidence="13">
        <name>heme</name>
        <dbReference type="ChEBI" id="CHEBI:30413"/>
    </cofactor>
    <text evidence="13">Binds 1 heme group covalently.</text>
</comment>
<dbReference type="Pfam" id="PF16639">
    <property type="entry name" value="Apocytochr_F_N"/>
    <property type="match status" value="2"/>
</dbReference>
<gene>
    <name evidence="17" type="primary">petA</name>
    <name evidence="17" type="ORF">AK812_SmicGene23216</name>
</gene>
<name>A0A1Q9DHT8_SYMMI</name>
<dbReference type="PROSITE" id="PS51010">
    <property type="entry name" value="CYTF"/>
    <property type="match status" value="2"/>
</dbReference>
<keyword evidence="9 15" id="KW-1133">Transmembrane helix</keyword>
<dbReference type="Gene3D" id="2.60.40.830">
    <property type="entry name" value="Cytochrome f large domain"/>
    <property type="match status" value="2"/>
</dbReference>
<evidence type="ECO:0000256" key="10">
    <source>
        <dbReference type="ARBA" id="ARBA00023004"/>
    </source>
</evidence>
<dbReference type="Pfam" id="PF01333">
    <property type="entry name" value="Apocytochr_F_C"/>
    <property type="match status" value="1"/>
</dbReference>
<sequence>MAKKTDWRLPVACVKYNIGSFLAVFSLGLLGFWQNPAWADCPGLEESSSFRLRRGLNEALKEWSSSQTQGKEDLDNSLEESQEDSVEDSESEIPKQDPAEDSEGQAVKPASTPEPAPVSAGSPVVDIAPARAAAHAPAQGKSKWVFCAGQWQECTCDGVVRWGNNDKWLYIKPKAAGELLTVKCSIQVLNDILPGDDGKHCECQVTPGTPFYQGLNPMWLLPEEAEAEGAALVSSCDIFEEAKDRGLWGRNQWRAVEAFCSEDWTETADSRAGDRQMSLDIMRKLMQARVDPRFKDAYKAHFAQSGEMRGWTPKAYVNYFASTPSGKHAKMTEELVRSVHRFSKKVIIVVNFGMTTSAKLTPERYPRLILLHADPMDSALKRSFNFNKLRAFLFARALAGVGLDSDQFVAPGVDQLFEMTEREITADYPLPIMPVHFLDRGPKDLGVWWSRYCVDTGCSSVSANVRRMNTQGSLLESSTALGAMLSSNAAFTVISPSTIAPQVHVEPQAPKANTAGAWVSNSTGSALAAAGLVTAAGLRRKARGARAAKTGPVATGLSSSVAGETYYRDQLIACRAQLDGVEAPSLEETDQHVQDVQNFAKQALAGAAAAMVFTSSMESAVAYPIFAQQNYANPREYTGKIVCANCHLASKPIEVRIPQAVLPDTVFKTEVEIPAKYAKRRQPIADGSKAAMNIGAIAVMPEGWKLALPFIGKWLRKNFRDETLPEITGKTQAPSLRVLDIPEDEDLLNVALWEEKATKQWCKFDITDPTEFTSLFDWKPKNGNKCFGCANIMSDKRFYKHGGAAKLFYTAHHAVVPSETRKQVDQIESKLKEGSWPSSTIVFNQRLWTADELRKAHPQLECLVCTPTAKQRITSLRDIDMLHDQLQVSSQVGAGKDSTALGAMLSSNAAFTVISPSTIAPQVHVEPQAPKANTAGAWVSNSTGSALAAAGLVTAAGLRRKARGARAAKTGPVATGLSSSVAGETYYRDQLIACRAQLDGVEAPSLEETDQHVQDVQNFAKQALAGAAAAMVFTSSMESAVAYPIFAQQNYANPREYTGKIVCANCHLASKPIEVRIPQAVLPDTVFKTEVEIPAKYAKRRQPIADGSKAAMNIGAIAVMPEGWKLAPKDRLPKPLKKEMKGLAWQAYSKEYPNIVVAGPVPGETYEKMVLPVLAPDPNTNDKVLFGKGIFYFGGNRGRGQVYPEGNQSNNNQFFASATGTVSAIDGLKVTVTTPSGEAKTTECLPGADIVVQVGDEVEKDEPITTNPNVGGFGQEEKECILQDMNRVYAYCAFAFSCFIAQLSFVLKKKQFEKVQLAEGF</sequence>
<dbReference type="PANTHER" id="PTHR33288">
    <property type="match status" value="1"/>
</dbReference>
<dbReference type="InterPro" id="IPR036826">
    <property type="entry name" value="Cyt_f_lg_dom_sf"/>
</dbReference>
<dbReference type="InterPro" id="IPR011054">
    <property type="entry name" value="Rudment_hybrid_motif"/>
</dbReference>
<keyword evidence="6 15" id="KW-0812">Transmembrane</keyword>
<evidence type="ECO:0000256" key="1">
    <source>
        <dbReference type="ARBA" id="ARBA00004167"/>
    </source>
</evidence>
<dbReference type="PANTHER" id="PTHR33288:SF10">
    <property type="entry name" value="CYTOCHROME F"/>
    <property type="match status" value="1"/>
</dbReference>
<evidence type="ECO:0000256" key="3">
    <source>
        <dbReference type="ARBA" id="ARBA00022448"/>
    </source>
</evidence>
<keyword evidence="8" id="KW-0249">Electron transport</keyword>
<feature type="binding site" description="covalent" evidence="13">
    <location>
        <position position="1066"/>
    </location>
    <ligand>
        <name>heme</name>
        <dbReference type="ChEBI" id="CHEBI:30413"/>
    </ligand>
</feature>
<comment type="subcellular location">
    <subcellularLocation>
        <location evidence="1">Membrane</location>
        <topology evidence="1">Single-pass membrane protein</topology>
    </subcellularLocation>
</comment>
<keyword evidence="10 13" id="KW-0408">Iron</keyword>
<feature type="domain" description="Cytochrome f large" evidence="16">
    <location>
        <begin position="1043"/>
        <end position="1198"/>
    </location>
</feature>
<evidence type="ECO:0000256" key="13">
    <source>
        <dbReference type="PIRSR" id="PIRSR602325-50"/>
    </source>
</evidence>
<dbReference type="GO" id="GO:0020037">
    <property type="term" value="F:heme binding"/>
    <property type="evidence" value="ECO:0007669"/>
    <property type="project" value="InterPro"/>
</dbReference>